<dbReference type="STRING" id="401562.NS365_08690"/>
<evidence type="ECO:0000256" key="1">
    <source>
        <dbReference type="ARBA" id="ARBA00002393"/>
    </source>
</evidence>
<evidence type="ECO:0000256" key="2">
    <source>
        <dbReference type="ARBA" id="ARBA00008959"/>
    </source>
</evidence>
<protein>
    <recommendedName>
        <fullName evidence="3">Replication-associated recombination protein A</fullName>
    </recommendedName>
</protein>
<dbReference type="AlphaFoldDB" id="A0A175R5Y5"/>
<evidence type="ECO:0000259" key="7">
    <source>
        <dbReference type="SMART" id="SM00382"/>
    </source>
</evidence>
<dbReference type="GO" id="GO:0008047">
    <property type="term" value="F:enzyme activator activity"/>
    <property type="evidence" value="ECO:0007669"/>
    <property type="project" value="TreeGrafter"/>
</dbReference>
<dbReference type="FunFam" id="1.20.272.10:FF:000001">
    <property type="entry name" value="Putative AAA family ATPase"/>
    <property type="match status" value="1"/>
</dbReference>
<dbReference type="CDD" id="cd00009">
    <property type="entry name" value="AAA"/>
    <property type="match status" value="1"/>
</dbReference>
<evidence type="ECO:0000256" key="5">
    <source>
        <dbReference type="ARBA" id="ARBA00022840"/>
    </source>
</evidence>
<dbReference type="CDD" id="cd18139">
    <property type="entry name" value="HLD_clamp_RarA"/>
    <property type="match status" value="1"/>
</dbReference>
<comment type="similarity">
    <text evidence="2">Belongs to the AAA ATPase family. RarA/MGS1/WRNIP1 subfamily.</text>
</comment>
<dbReference type="GO" id="GO:0016887">
    <property type="term" value="F:ATP hydrolysis activity"/>
    <property type="evidence" value="ECO:0007669"/>
    <property type="project" value="InterPro"/>
</dbReference>
<dbReference type="Gene3D" id="3.40.50.300">
    <property type="entry name" value="P-loop containing nucleotide triphosphate hydrolases"/>
    <property type="match status" value="1"/>
</dbReference>
<dbReference type="GO" id="GO:0006261">
    <property type="term" value="P:DNA-templated DNA replication"/>
    <property type="evidence" value="ECO:0007669"/>
    <property type="project" value="TreeGrafter"/>
</dbReference>
<reference evidence="8 9" key="1">
    <citation type="journal article" date="2016" name="Front. Microbiol.">
        <title>Genomic Resource of Rice Seed Associated Bacteria.</title>
        <authorList>
            <person name="Midha S."/>
            <person name="Bansal K."/>
            <person name="Sharma S."/>
            <person name="Kumar N."/>
            <person name="Patil P.P."/>
            <person name="Chaudhry V."/>
            <person name="Patil P.B."/>
        </authorList>
    </citation>
    <scope>NUCLEOTIDE SEQUENCE [LARGE SCALE GENOMIC DNA]</scope>
    <source>
        <strain evidence="8 9">NS226</strain>
    </source>
</reference>
<evidence type="ECO:0000256" key="3">
    <source>
        <dbReference type="ARBA" id="ARBA00020776"/>
    </source>
</evidence>
<dbReference type="InterPro" id="IPR003593">
    <property type="entry name" value="AAA+_ATPase"/>
</dbReference>
<dbReference type="GO" id="GO:0003677">
    <property type="term" value="F:DNA binding"/>
    <property type="evidence" value="ECO:0007669"/>
    <property type="project" value="InterPro"/>
</dbReference>
<dbReference type="PANTHER" id="PTHR13779">
    <property type="entry name" value="WERNER HELICASE-INTERACTING PROTEIN 1 FAMILY MEMBER"/>
    <property type="match status" value="1"/>
</dbReference>
<dbReference type="InterPro" id="IPR032423">
    <property type="entry name" value="AAA_assoc_2"/>
</dbReference>
<dbReference type="InterPro" id="IPR051314">
    <property type="entry name" value="AAA_ATPase_RarA/MGS1/WRNIP1"/>
</dbReference>
<dbReference type="GO" id="GO:0005524">
    <property type="term" value="F:ATP binding"/>
    <property type="evidence" value="ECO:0007669"/>
    <property type="project" value="UniProtKB-KW"/>
</dbReference>
<name>A0A175R5Y5_9HYPH</name>
<dbReference type="Gene3D" id="1.20.272.10">
    <property type="match status" value="1"/>
</dbReference>
<dbReference type="Gene3D" id="1.10.3710.10">
    <property type="entry name" value="DNA polymerase III clamp loader subunits, C-terminal domain"/>
    <property type="match status" value="1"/>
</dbReference>
<dbReference type="GO" id="GO:0017116">
    <property type="term" value="F:single-stranded DNA helicase activity"/>
    <property type="evidence" value="ECO:0007669"/>
    <property type="project" value="TreeGrafter"/>
</dbReference>
<dbReference type="SUPFAM" id="SSF48019">
    <property type="entry name" value="post-AAA+ oligomerization domain-like"/>
    <property type="match status" value="1"/>
</dbReference>
<dbReference type="Pfam" id="PF00004">
    <property type="entry name" value="AAA"/>
    <property type="match status" value="1"/>
</dbReference>
<keyword evidence="5" id="KW-0067">ATP-binding</keyword>
<dbReference type="RefSeq" id="WP_058636346.1">
    <property type="nucleotide sequence ID" value="NZ_LDPZ01000055.1"/>
</dbReference>
<evidence type="ECO:0000313" key="9">
    <source>
        <dbReference type="Proteomes" id="UP000078272"/>
    </source>
</evidence>
<comment type="function">
    <text evidence="1">DNA-dependent ATPase that plays important roles in cellular responses to stalled DNA replication processes.</text>
</comment>
<dbReference type="PANTHER" id="PTHR13779:SF7">
    <property type="entry name" value="ATPASE WRNIP1"/>
    <property type="match status" value="1"/>
</dbReference>
<dbReference type="SMART" id="SM00382">
    <property type="entry name" value="AAA"/>
    <property type="match status" value="1"/>
</dbReference>
<dbReference type="GO" id="GO:0000731">
    <property type="term" value="P:DNA synthesis involved in DNA repair"/>
    <property type="evidence" value="ECO:0007669"/>
    <property type="project" value="TreeGrafter"/>
</dbReference>
<gene>
    <name evidence="8" type="ORF">NS226_19265</name>
</gene>
<dbReference type="PATRIC" id="fig|401562.3.peg.3967"/>
<dbReference type="InterPro" id="IPR027417">
    <property type="entry name" value="P-loop_NTPase"/>
</dbReference>
<dbReference type="FunFam" id="3.40.50.300:FF:000345">
    <property type="entry name" value="AAA family ATPase"/>
    <property type="match status" value="1"/>
</dbReference>
<dbReference type="EMBL" id="LDPZ01000055">
    <property type="protein sequence ID" value="KTQ85578.1"/>
    <property type="molecule type" value="Genomic_DNA"/>
</dbReference>
<dbReference type="Pfam" id="PF16193">
    <property type="entry name" value="AAA_assoc_2"/>
    <property type="match status" value="1"/>
</dbReference>
<proteinExistence type="inferred from homology"/>
<organism evidence="8 9">
    <name type="scientific">Aureimonas ureilytica</name>
    <dbReference type="NCBI Taxonomy" id="401562"/>
    <lineage>
        <taxon>Bacteria</taxon>
        <taxon>Pseudomonadati</taxon>
        <taxon>Pseudomonadota</taxon>
        <taxon>Alphaproteobacteria</taxon>
        <taxon>Hyphomicrobiales</taxon>
        <taxon>Aurantimonadaceae</taxon>
        <taxon>Aureimonas</taxon>
    </lineage>
</organism>
<dbReference type="InterPro" id="IPR008921">
    <property type="entry name" value="DNA_pol3_clamp-load_cplx_C"/>
</dbReference>
<evidence type="ECO:0000256" key="4">
    <source>
        <dbReference type="ARBA" id="ARBA00022741"/>
    </source>
</evidence>
<feature type="region of interest" description="Disordered" evidence="6">
    <location>
        <begin position="1"/>
        <end position="30"/>
    </location>
</feature>
<evidence type="ECO:0000256" key="6">
    <source>
        <dbReference type="SAM" id="MobiDB-lite"/>
    </source>
</evidence>
<dbReference type="Proteomes" id="UP000078272">
    <property type="component" value="Unassembled WGS sequence"/>
</dbReference>
<dbReference type="SUPFAM" id="SSF52540">
    <property type="entry name" value="P-loop containing nucleoside triphosphate hydrolases"/>
    <property type="match status" value="1"/>
</dbReference>
<feature type="domain" description="AAA+ ATPase" evidence="7">
    <location>
        <begin position="63"/>
        <end position="179"/>
    </location>
</feature>
<sequence length="449" mass="49130">MADLFGTAPEPAPRPRPSDAAKVPQRAGPLADRLRPQALSEVVGQEHLTGPDGVLTRMLGNGSLGSIIFWGPPGTGKTTVARLLAGEVGFAFEQISAIFSGVADLKKVFESARLRRQSGRQTLLFVDEIHRFNRAQQDSFLPVMEDGTVVLVGATTENPSFELNAALLSRARVLTFQSHDAASLSQLLERAEAVENRPLPLDEEARAVLLRMADGDGRAILTLAEEVWRAAKPGETLDAETLQRIVQRRAPVYDKSQDGHYNLISALHKSVRGSDPDAALYYLCRMLDAGEDPLYLGRRLVRMAVEDIGLADPRALMIANAAKDAYDYLGSPEGELALAQATVYLASAPKSNAVYNAYKAAMRAAKENGSLLPPRHILNAPTKLMKSEGYGSGYAYDHDQPDAFSGQDYFPEALGRQSFYRPTERGEEARIGARMAEWNRLRRARRDEG</sequence>
<dbReference type="InterPro" id="IPR021886">
    <property type="entry name" value="MgsA_C"/>
</dbReference>
<comment type="caution">
    <text evidence="8">The sequence shown here is derived from an EMBL/GenBank/DDBJ whole genome shotgun (WGS) entry which is preliminary data.</text>
</comment>
<evidence type="ECO:0000313" key="8">
    <source>
        <dbReference type="EMBL" id="KTQ85578.1"/>
    </source>
</evidence>
<accession>A0A175R5Y5</accession>
<dbReference type="InterPro" id="IPR003959">
    <property type="entry name" value="ATPase_AAA_core"/>
</dbReference>
<keyword evidence="4" id="KW-0547">Nucleotide-binding</keyword>
<dbReference type="FunFam" id="1.10.3710.10:FF:000004">
    <property type="entry name" value="Putative ATPase, AAA family"/>
    <property type="match status" value="1"/>
</dbReference>
<dbReference type="eggNOG" id="COG2256">
    <property type="taxonomic scope" value="Bacteria"/>
</dbReference>
<dbReference type="Pfam" id="PF12002">
    <property type="entry name" value="MgsA_C"/>
    <property type="match status" value="1"/>
</dbReference>